<organism evidence="1 2">
    <name type="scientific">Hymenobacter persicinus</name>
    <dbReference type="NCBI Taxonomy" id="2025506"/>
    <lineage>
        <taxon>Bacteria</taxon>
        <taxon>Pseudomonadati</taxon>
        <taxon>Bacteroidota</taxon>
        <taxon>Cytophagia</taxon>
        <taxon>Cytophagales</taxon>
        <taxon>Hymenobacteraceae</taxon>
        <taxon>Hymenobacter</taxon>
    </lineage>
</organism>
<accession>A0A4Q5L8V3</accession>
<proteinExistence type="predicted"/>
<name>A0A4Q5L8V3_9BACT</name>
<dbReference type="EMBL" id="SEWE01000064">
    <property type="protein sequence ID" value="RYU75819.1"/>
    <property type="molecule type" value="Genomic_DNA"/>
</dbReference>
<dbReference type="RefSeq" id="WP_129922991.1">
    <property type="nucleotide sequence ID" value="NZ_SEWE01000064.1"/>
</dbReference>
<evidence type="ECO:0000313" key="2">
    <source>
        <dbReference type="Proteomes" id="UP000294155"/>
    </source>
</evidence>
<keyword evidence="2" id="KW-1185">Reference proteome</keyword>
<comment type="caution">
    <text evidence="1">The sequence shown here is derived from an EMBL/GenBank/DDBJ whole genome shotgun (WGS) entry which is preliminary data.</text>
</comment>
<dbReference type="AlphaFoldDB" id="A0A4Q5L8V3"/>
<sequence>MLILIAGPYRSGTNDDPALMAANLSRLEAAALPLFRAGHLPIIGEWVALPLLRLAGATRPGEAAYDEILYPAAHRLLAHCEAVLRLPGPSAGADEDVRLARAWGLPVYYGLEQVPGCEPKLPS</sequence>
<gene>
    <name evidence="1" type="ORF">EWM57_19515</name>
</gene>
<reference evidence="1 2" key="1">
    <citation type="submission" date="2019-02" db="EMBL/GenBank/DDBJ databases">
        <title>Bacterial novel species isolated from soil.</title>
        <authorList>
            <person name="Jung H.-Y."/>
        </authorList>
    </citation>
    <scope>NUCLEOTIDE SEQUENCE [LARGE SCALE GENOMIC DNA]</scope>
    <source>
        <strain evidence="1 2">1-3-3-3</strain>
    </source>
</reference>
<dbReference type="Gene3D" id="3.40.50.10400">
    <property type="entry name" value="Hypothetical protein PA1492"/>
    <property type="match status" value="1"/>
</dbReference>
<dbReference type="OrthoDB" id="9796022at2"/>
<protein>
    <submittedName>
        <fullName evidence="1">DUF4406 domain-containing protein</fullName>
    </submittedName>
</protein>
<dbReference type="Proteomes" id="UP000294155">
    <property type="component" value="Unassembled WGS sequence"/>
</dbReference>
<evidence type="ECO:0000313" key="1">
    <source>
        <dbReference type="EMBL" id="RYU75819.1"/>
    </source>
</evidence>